<proteinExistence type="predicted"/>
<dbReference type="AlphaFoldDB" id="A0A4C1SDA8"/>
<dbReference type="EMBL" id="BGZK01003335">
    <property type="protein sequence ID" value="GBP00149.1"/>
    <property type="molecule type" value="Genomic_DNA"/>
</dbReference>
<accession>A0A4C1SDA8</accession>
<organism evidence="1 2">
    <name type="scientific">Eumeta variegata</name>
    <name type="common">Bagworm moth</name>
    <name type="synonym">Eumeta japonica</name>
    <dbReference type="NCBI Taxonomy" id="151549"/>
    <lineage>
        <taxon>Eukaryota</taxon>
        <taxon>Metazoa</taxon>
        <taxon>Ecdysozoa</taxon>
        <taxon>Arthropoda</taxon>
        <taxon>Hexapoda</taxon>
        <taxon>Insecta</taxon>
        <taxon>Pterygota</taxon>
        <taxon>Neoptera</taxon>
        <taxon>Endopterygota</taxon>
        <taxon>Lepidoptera</taxon>
        <taxon>Glossata</taxon>
        <taxon>Ditrysia</taxon>
        <taxon>Tineoidea</taxon>
        <taxon>Psychidae</taxon>
        <taxon>Oiketicinae</taxon>
        <taxon>Eumeta</taxon>
    </lineage>
</organism>
<comment type="caution">
    <text evidence="1">The sequence shown here is derived from an EMBL/GenBank/DDBJ whole genome shotgun (WGS) entry which is preliminary data.</text>
</comment>
<sequence>MEAERWDLRECSVLLRRCDFVGRGSAARAEGGVPTETHEPVTAAALREVEDYDKMNVTVKMEFKDEDMVTDRVGCSSCTSGEDRDRCWPMSQRGDDIAVLYNFGYHTTKY</sequence>
<protein>
    <submittedName>
        <fullName evidence="1">Uncharacterized protein</fullName>
    </submittedName>
</protein>
<evidence type="ECO:0000313" key="2">
    <source>
        <dbReference type="Proteomes" id="UP000299102"/>
    </source>
</evidence>
<dbReference type="Proteomes" id="UP000299102">
    <property type="component" value="Unassembled WGS sequence"/>
</dbReference>
<reference evidence="1 2" key="1">
    <citation type="journal article" date="2019" name="Commun. Biol.">
        <title>The bagworm genome reveals a unique fibroin gene that provides high tensile strength.</title>
        <authorList>
            <person name="Kono N."/>
            <person name="Nakamura H."/>
            <person name="Ohtoshi R."/>
            <person name="Tomita M."/>
            <person name="Numata K."/>
            <person name="Arakawa K."/>
        </authorList>
    </citation>
    <scope>NUCLEOTIDE SEQUENCE [LARGE SCALE GENOMIC DNA]</scope>
</reference>
<gene>
    <name evidence="1" type="ORF">EVAR_99522_1</name>
</gene>
<evidence type="ECO:0000313" key="1">
    <source>
        <dbReference type="EMBL" id="GBP00149.1"/>
    </source>
</evidence>
<keyword evidence="2" id="KW-1185">Reference proteome</keyword>
<name>A0A4C1SDA8_EUMVA</name>